<keyword evidence="1" id="KW-0812">Transmembrane</keyword>
<evidence type="ECO:0000256" key="1">
    <source>
        <dbReference type="SAM" id="Phobius"/>
    </source>
</evidence>
<dbReference type="AlphaFoldDB" id="A0A6C0JHP7"/>
<reference evidence="2" key="1">
    <citation type="journal article" date="2020" name="Nature">
        <title>Giant virus diversity and host interactions through global metagenomics.</title>
        <authorList>
            <person name="Schulz F."/>
            <person name="Roux S."/>
            <person name="Paez-Espino D."/>
            <person name="Jungbluth S."/>
            <person name="Walsh D.A."/>
            <person name="Denef V.J."/>
            <person name="McMahon K.D."/>
            <person name="Konstantinidis K.T."/>
            <person name="Eloe-Fadrosh E.A."/>
            <person name="Kyrpides N.C."/>
            <person name="Woyke T."/>
        </authorList>
    </citation>
    <scope>NUCLEOTIDE SEQUENCE</scope>
    <source>
        <strain evidence="2">GVMAG-M-3300027708-39</strain>
    </source>
</reference>
<keyword evidence="1" id="KW-0472">Membrane</keyword>
<protein>
    <submittedName>
        <fullName evidence="2">Uncharacterized protein</fullName>
    </submittedName>
</protein>
<name>A0A6C0JHP7_9ZZZZ</name>
<organism evidence="2">
    <name type="scientific">viral metagenome</name>
    <dbReference type="NCBI Taxonomy" id="1070528"/>
    <lineage>
        <taxon>unclassified sequences</taxon>
        <taxon>metagenomes</taxon>
        <taxon>organismal metagenomes</taxon>
    </lineage>
</organism>
<evidence type="ECO:0000313" key="2">
    <source>
        <dbReference type="EMBL" id="QHU04316.1"/>
    </source>
</evidence>
<feature type="transmembrane region" description="Helical" evidence="1">
    <location>
        <begin position="50"/>
        <end position="67"/>
    </location>
</feature>
<proteinExistence type="predicted"/>
<sequence length="87" mass="10173">MFCAPVITYILICLLVLIQYPTYSLTAVNMINNLFQCLLLYYLCSIGWKRIAWAIVIIPALFVFIFFRKSFNDYASSFEVNNKKSKK</sequence>
<accession>A0A6C0JHP7</accession>
<dbReference type="EMBL" id="MN740395">
    <property type="protein sequence ID" value="QHU04316.1"/>
    <property type="molecule type" value="Genomic_DNA"/>
</dbReference>
<keyword evidence="1" id="KW-1133">Transmembrane helix</keyword>